<gene>
    <name evidence="1" type="ordered locus">Hsero_0782</name>
</gene>
<proteinExistence type="predicted"/>
<dbReference type="STRING" id="757424.Hsero_0782"/>
<evidence type="ECO:0000313" key="1">
    <source>
        <dbReference type="EMBL" id="ADJ62301.1"/>
    </source>
</evidence>
<dbReference type="GeneID" id="29394297"/>
<dbReference type="RefSeq" id="WP_013232818.1">
    <property type="nucleotide sequence ID" value="NC_014323.1"/>
</dbReference>
<evidence type="ECO:0000313" key="2">
    <source>
        <dbReference type="Proteomes" id="UP000000329"/>
    </source>
</evidence>
<dbReference type="EMBL" id="CP002039">
    <property type="protein sequence ID" value="ADJ62301.1"/>
    <property type="molecule type" value="Genomic_DNA"/>
</dbReference>
<sequence length="127" mass="14178">MQVKVDDVGLTVILLTAAEAGWGKGKVPQLMAQIVDIGGIDKNARARAYRLVRDAIVELPLTIWAQDKLNARRELLDELNRQVTALQAGMSNFPTPEELREDAWRQELDTLYRAAGDAPARTPSRKR</sequence>
<dbReference type="AlphaFoldDB" id="D8IZI1"/>
<organism evidence="1 2">
    <name type="scientific">Herbaspirillum seropedicae (strain SmR1)</name>
    <dbReference type="NCBI Taxonomy" id="757424"/>
    <lineage>
        <taxon>Bacteria</taxon>
        <taxon>Pseudomonadati</taxon>
        <taxon>Pseudomonadota</taxon>
        <taxon>Betaproteobacteria</taxon>
        <taxon>Burkholderiales</taxon>
        <taxon>Oxalobacteraceae</taxon>
        <taxon>Herbaspirillum</taxon>
    </lineage>
</organism>
<accession>D8IZI1</accession>
<dbReference type="HOGENOM" id="CLU_1967523_0_0_4"/>
<keyword evidence="2" id="KW-1185">Reference proteome</keyword>
<dbReference type="OrthoDB" id="8723876at2"/>
<protein>
    <submittedName>
        <fullName evidence="1">Uncharacterized protein</fullName>
    </submittedName>
</protein>
<dbReference type="KEGG" id="hse:Hsero_0782"/>
<name>D8IZI1_HERSS</name>
<reference evidence="1 2" key="1">
    <citation type="submission" date="2010-04" db="EMBL/GenBank/DDBJ databases">
        <title>The genome of Herbaspirillum seropedicae SmR1, an endophytic, nitrogen-fixing, plant-growth promoting beta-Proteobacteria.</title>
        <authorList>
            <person name="Pedrosa F.O."/>
            <person name="Monteiro R.A."/>
            <person name="Wassem R."/>
            <person name="Cruz L.M."/>
            <person name="Ayub R.A."/>
            <person name="Colauto N.B."/>
            <person name="Fernandez M.A."/>
            <person name="Fungaro M.H.P."/>
            <person name="Grisard E.C."/>
            <person name="Hungria M."/>
            <person name="Madeira H.M.F."/>
            <person name="Nodari R.O."/>
            <person name="Osaku C.A."/>
            <person name="Petzl-Erler M.L."/>
            <person name="Terenzi H."/>
            <person name="Vieira L.G.E."/>
            <person name="Almeida M.I.M."/>
            <person name="Alves L.R."/>
            <person name="Arantes O.M.N."/>
            <person name="Balsanelli E."/>
            <person name="Barcellos F.G."/>
            <person name="Baura V.A."/>
            <person name="Binde D.R."/>
            <person name="Campo R.J."/>
            <person name="Chubatsu L.S."/>
            <person name="Chueire L.M.O."/>
            <person name="Ciferri R.R."/>
            <person name="Correa L.C."/>
            <person name="da Conceicao Silva J.L."/>
            <person name="Dabul A.N.G."/>
            <person name="Dambros B.P."/>
            <person name="Faoro H."/>
            <person name="Favetti A."/>
            <person name="Friedermann G."/>
            <person name="Furlaneto M.C."/>
            <person name="Gasques L.S."/>
            <person name="Gimenes C.C.T."/>
            <person name="Gioppo N.M.R."/>
            <person name="Glienke-Blanco C."/>
            <person name="Godoy L.P."/>
            <person name="Guerra M.P."/>
            <person name="Karp S."/>
            <person name="Kava-Cordeiro V."/>
            <person name="Margarido V.P."/>
            <person name="Mathioni S.M."/>
            <person name="Menck-Soares M.A."/>
            <person name="Murace N.K."/>
            <person name="Nicolas M.F."/>
            <person name="Oliveira C.E.C."/>
            <person name="Pagnan N.A.B."/>
            <person name="Pamphile J.A."/>
            <person name="Patussi E.V."/>
            <person name="Pereira L.F.P."/>
            <person name="Pereira-Ferrari L."/>
            <person name="Pinto F.G.S."/>
            <person name="Precoma C."/>
            <person name="Prioli A.J."/>
            <person name="Prioli S.M.A.P."/>
            <person name="Raittz R.T."/>
            <person name="Ramos H.J.O."/>
            <person name="Ribeiro E.M.S.F."/>
            <person name="Rigo L.U."/>
            <person name="Rocha C.L.M.S.C."/>
            <person name="Rocha S.N."/>
            <person name="Santos K."/>
            <person name="Satori D."/>
            <person name="Silva A.G."/>
            <person name="Simao R.C.G."/>
            <person name="Soares M.A.M."/>
            <person name="Souza E.M."/>
            <person name="Steffens M.B.R."/>
            <person name="Steindel M."/>
            <person name="Tadra-Sfeir M.Z."/>
            <person name="Takahashi E.K."/>
            <person name="Torres R.A."/>
            <person name="Valle J.S."/>
            <person name="Vernal J.I."/>
            <person name="Vilas-Boas L.A."/>
            <person name="Watanabe M.A.E."/>
            <person name="Weiss V.A."/>
            <person name="Yates M.A."/>
            <person name="Souza E.M."/>
        </authorList>
    </citation>
    <scope>NUCLEOTIDE SEQUENCE [LARGE SCALE GENOMIC DNA]</scope>
    <source>
        <strain evidence="1 2">SmR1</strain>
    </source>
</reference>
<dbReference type="Proteomes" id="UP000000329">
    <property type="component" value="Chromosome"/>
</dbReference>